<organism evidence="1 2">
    <name type="scientific">Acinetobacter baumannii</name>
    <dbReference type="NCBI Taxonomy" id="470"/>
    <lineage>
        <taxon>Bacteria</taxon>
        <taxon>Pseudomonadati</taxon>
        <taxon>Pseudomonadota</taxon>
        <taxon>Gammaproteobacteria</taxon>
        <taxon>Moraxellales</taxon>
        <taxon>Moraxellaceae</taxon>
        <taxon>Acinetobacter</taxon>
        <taxon>Acinetobacter calcoaceticus/baumannii complex</taxon>
    </lineage>
</organism>
<name>A0A5P1UNW1_ACIBA</name>
<evidence type="ECO:0000313" key="2">
    <source>
        <dbReference type="Proteomes" id="UP000072389"/>
    </source>
</evidence>
<reference evidence="1 2" key="1">
    <citation type="journal article" date="2014" name="Antimicrob. Agents Chemother.">
        <title>Triclosan can select for an AdeIJK-overexpressing mutant of Acinetobacter baumannii ATCC 17978 that displays reduced susceptibility to multiple antibiotics.</title>
        <authorList>
            <person name="Fernando D.M."/>
            <person name="Xu W."/>
            <person name="Loewen P.C."/>
            <person name="Zhanel G.G."/>
            <person name="Kumar A."/>
        </authorList>
    </citation>
    <scope>NUCLEOTIDE SEQUENCE [LARGE SCALE GENOMIC DNA]</scope>
    <source>
        <strain evidence="2">ATCC 17978</strain>
    </source>
</reference>
<sequence>MSCHRMIAAGCADLCADCYWHKSLWNKFDQNQNAFEFTYLKQQYESYIDWLEKKVGSHKATLYINKHTHFFLKTEVNWNQSVPTPMQLLAVLRSSGLRKFELVMQWLEEMHGIQVDTDNKKGCSERDQMEKLVQSILQPSLAYDVVFGYKNKLEEKIKRGDTSIRSARLAVKPAVALMLSIGSESTQLPNLEHIKAYLADYSGQAAALTGFINFLNENYGTSIDYLKLKKSDFLRIKQKQKLEKAIVALAQTDLSNREELIGWVRNGLRYFHQLSYIDSLKVKVEMITEVNNGFAVRFNEQSYWLPNNQ</sequence>
<proteinExistence type="predicted"/>
<dbReference type="AlphaFoldDB" id="A0A5P1UNW1"/>
<protein>
    <submittedName>
        <fullName evidence="1">Uncharacterized protein</fullName>
    </submittedName>
</protein>
<dbReference type="Proteomes" id="UP000072389">
    <property type="component" value="Chromosome"/>
</dbReference>
<evidence type="ECO:0000313" key="1">
    <source>
        <dbReference type="EMBL" id="APP30741.1"/>
    </source>
</evidence>
<gene>
    <name evidence="1" type="ORF">AUO97_07930</name>
</gene>
<dbReference type="EMBL" id="CP018664">
    <property type="protein sequence ID" value="APP30741.1"/>
    <property type="molecule type" value="Genomic_DNA"/>
</dbReference>
<accession>A0A5P1UNW1</accession>